<dbReference type="Proteomes" id="UP001165653">
    <property type="component" value="Unassembled WGS sequence"/>
</dbReference>
<evidence type="ECO:0008006" key="3">
    <source>
        <dbReference type="Google" id="ProtNLM"/>
    </source>
</evidence>
<keyword evidence="2" id="KW-1185">Reference proteome</keyword>
<reference evidence="1" key="1">
    <citation type="submission" date="2022-10" db="EMBL/GenBank/DDBJ databases">
        <title>Luteolibacter sp. GHJ8, whole genome shotgun sequencing project.</title>
        <authorList>
            <person name="Zhao G."/>
            <person name="Shen L."/>
        </authorList>
    </citation>
    <scope>NUCLEOTIDE SEQUENCE</scope>
    <source>
        <strain evidence="1">GHJ8</strain>
    </source>
</reference>
<dbReference type="EMBL" id="JAPDDR010000008">
    <property type="protein sequence ID" value="MCW1914986.1"/>
    <property type="molecule type" value="Genomic_DNA"/>
</dbReference>
<evidence type="ECO:0000313" key="2">
    <source>
        <dbReference type="Proteomes" id="UP001165653"/>
    </source>
</evidence>
<comment type="caution">
    <text evidence="1">The sequence shown here is derived from an EMBL/GenBank/DDBJ whole genome shotgun (WGS) entry which is preliminary data.</text>
</comment>
<accession>A0ABT3G644</accession>
<evidence type="ECO:0000313" key="1">
    <source>
        <dbReference type="EMBL" id="MCW1914986.1"/>
    </source>
</evidence>
<organism evidence="1 2">
    <name type="scientific">Luteolibacter rhizosphaerae</name>
    <dbReference type="NCBI Taxonomy" id="2989719"/>
    <lineage>
        <taxon>Bacteria</taxon>
        <taxon>Pseudomonadati</taxon>
        <taxon>Verrucomicrobiota</taxon>
        <taxon>Verrucomicrobiia</taxon>
        <taxon>Verrucomicrobiales</taxon>
        <taxon>Verrucomicrobiaceae</taxon>
        <taxon>Luteolibacter</taxon>
    </lineage>
</organism>
<dbReference type="RefSeq" id="WP_264514528.1">
    <property type="nucleotide sequence ID" value="NZ_JAPDDR010000008.1"/>
</dbReference>
<gene>
    <name evidence="1" type="ORF">OJ996_15465</name>
</gene>
<protein>
    <recommendedName>
        <fullName evidence="3">Tetratricopeptide repeat protein</fullName>
    </recommendedName>
</protein>
<sequence>MRMFCAFQARHYRMAETLALMLCCAGREIKAAAGVILHQLAAIYNIAGNQRQARLLAKAAIEADPRREGLIRSDPQFPPDFVEKALR</sequence>
<name>A0ABT3G644_9BACT</name>
<proteinExistence type="predicted"/>